<dbReference type="AlphaFoldDB" id="A0A1F7Y1R2"/>
<reference evidence="2 3" key="1">
    <citation type="journal article" date="2016" name="Nat. Commun.">
        <title>Thousands of microbial genomes shed light on interconnected biogeochemical processes in an aquifer system.</title>
        <authorList>
            <person name="Anantharaman K."/>
            <person name="Brown C.T."/>
            <person name="Hug L.A."/>
            <person name="Sharon I."/>
            <person name="Castelle C.J."/>
            <person name="Probst A.J."/>
            <person name="Thomas B.C."/>
            <person name="Singh A."/>
            <person name="Wilkins M.J."/>
            <person name="Karaoz U."/>
            <person name="Brodie E.L."/>
            <person name="Williams K.H."/>
            <person name="Hubbard S.S."/>
            <person name="Banfield J.F."/>
        </authorList>
    </citation>
    <scope>NUCLEOTIDE SEQUENCE [LARGE SCALE GENOMIC DNA]</scope>
</reference>
<comment type="similarity">
    <text evidence="1">Belongs to the glycogen phosphorylase family.</text>
</comment>
<dbReference type="GO" id="GO:0005975">
    <property type="term" value="P:carbohydrate metabolic process"/>
    <property type="evidence" value="ECO:0007669"/>
    <property type="project" value="InterPro"/>
</dbReference>
<accession>A0A1F7Y1R2</accession>
<dbReference type="PANTHER" id="PTHR42655">
    <property type="entry name" value="GLYCOGEN PHOSPHORYLASE"/>
    <property type="match status" value="1"/>
</dbReference>
<dbReference type="GO" id="GO:0008184">
    <property type="term" value="F:glycogen phosphorylase activity"/>
    <property type="evidence" value="ECO:0007669"/>
    <property type="project" value="InterPro"/>
</dbReference>
<dbReference type="Proteomes" id="UP000178419">
    <property type="component" value="Unassembled WGS sequence"/>
</dbReference>
<evidence type="ECO:0000313" key="3">
    <source>
        <dbReference type="Proteomes" id="UP000178419"/>
    </source>
</evidence>
<organism evidence="2 3">
    <name type="scientific">Candidatus Woesebacteria bacterium RIFCSPHIGHO2_01_FULL_38_9</name>
    <dbReference type="NCBI Taxonomy" id="1802492"/>
    <lineage>
        <taxon>Bacteria</taxon>
        <taxon>Candidatus Woeseibacteriota</taxon>
    </lineage>
</organism>
<dbReference type="InterPro" id="IPR000811">
    <property type="entry name" value="Glyco_trans_35"/>
</dbReference>
<protein>
    <recommendedName>
        <fullName evidence="4">Alpha-glucan phosphorylase</fullName>
    </recommendedName>
</protein>
<dbReference type="Gene3D" id="3.40.50.2000">
    <property type="entry name" value="Glycogen Phosphorylase B"/>
    <property type="match status" value="2"/>
</dbReference>
<dbReference type="NCBIfam" id="TIGR02094">
    <property type="entry name" value="more_P_ylases"/>
    <property type="match status" value="2"/>
</dbReference>
<dbReference type="InterPro" id="IPR011834">
    <property type="entry name" value="Agluc_phsphrylas"/>
</dbReference>
<sequence>MKLPGVKDPVAYFCAEFAIDNELPTYSGGLGVLAADIMNEAALEHYPMVGVGILYKGKEFLQHITGLGREEQKDSEFDHDTSFLRPTTHQGKQVTITLEFETTKVVVKSYHIRLSDNTILFFLSTDVDGNPPEWISDMDALYRGDTDSQIRQQILLGVGGIRLLTQLGITPRLFHINEGRPEFLIWEVVKNAMLTEKKTFQEAWIDAKNKIIYTNHTLVSAGNLVYPKESIEKWALPFAKEIGVDTSNLIEGGLASDGNFNTTLFALNISCKRSAVSKVHAEYAKSEWPNYEWVYSTNGVYMPRWQDSDFRKSELSDNDIWELHKFKKRELMETVIKRTGFGYDPERLVVAWARRLAEYKQPKILLTDLKRLKNILSNNERPVQLLFAGNSHSGDPHAISIIEEIIKIFSRELSGYAIFVPNYNISLANHLTSGSDVWLNTPKGNLEACGTSGMKAISNGVLNCTVLDGWTYEVDWEKIGFTLDPTNVAESVYSNLENEIIPLYYKRNEEGLPTEWIKRMRASITLSQQFSTRRTLAEYKQHLYSS</sequence>
<evidence type="ECO:0000256" key="1">
    <source>
        <dbReference type="ARBA" id="ARBA00006047"/>
    </source>
</evidence>
<proteinExistence type="inferred from homology"/>
<dbReference type="SUPFAM" id="SSF53756">
    <property type="entry name" value="UDP-Glycosyltransferase/glycogen phosphorylase"/>
    <property type="match status" value="1"/>
</dbReference>
<dbReference type="PANTHER" id="PTHR42655:SF1">
    <property type="entry name" value="GLYCOGEN PHOSPHORYLASE"/>
    <property type="match status" value="1"/>
</dbReference>
<dbReference type="EMBL" id="MGGE01000022">
    <property type="protein sequence ID" value="OGM21233.1"/>
    <property type="molecule type" value="Genomic_DNA"/>
</dbReference>
<evidence type="ECO:0000313" key="2">
    <source>
        <dbReference type="EMBL" id="OGM21233.1"/>
    </source>
</evidence>
<evidence type="ECO:0008006" key="4">
    <source>
        <dbReference type="Google" id="ProtNLM"/>
    </source>
</evidence>
<dbReference type="Pfam" id="PF00343">
    <property type="entry name" value="Phosphorylase"/>
    <property type="match status" value="1"/>
</dbReference>
<dbReference type="GO" id="GO:0030170">
    <property type="term" value="F:pyridoxal phosphate binding"/>
    <property type="evidence" value="ECO:0007669"/>
    <property type="project" value="InterPro"/>
</dbReference>
<name>A0A1F7Y1R2_9BACT</name>
<gene>
    <name evidence="2" type="ORF">A2714_05500</name>
</gene>
<dbReference type="InterPro" id="IPR052182">
    <property type="entry name" value="Glycogen/Maltodextrin_Phosph"/>
</dbReference>
<comment type="caution">
    <text evidence="2">The sequence shown here is derived from an EMBL/GenBank/DDBJ whole genome shotgun (WGS) entry which is preliminary data.</text>
</comment>